<evidence type="ECO:0000313" key="1">
    <source>
        <dbReference type="EMBL" id="MPW26122.1"/>
    </source>
</evidence>
<accession>A0A6A7K9Q6</accession>
<name>A0A6A7K9Q6_9FIRM</name>
<dbReference type="Proteomes" id="UP000440004">
    <property type="component" value="Unassembled WGS sequence"/>
</dbReference>
<proteinExistence type="predicted"/>
<gene>
    <name evidence="1" type="ORF">GC105_09995</name>
</gene>
<organism evidence="1 2">
    <name type="scientific">Alkalibaculum sporogenes</name>
    <dbReference type="NCBI Taxonomy" id="2655001"/>
    <lineage>
        <taxon>Bacteria</taxon>
        <taxon>Bacillati</taxon>
        <taxon>Bacillota</taxon>
        <taxon>Clostridia</taxon>
        <taxon>Eubacteriales</taxon>
        <taxon>Eubacteriaceae</taxon>
        <taxon>Alkalibaculum</taxon>
    </lineage>
</organism>
<dbReference type="EMBL" id="WHNX01000014">
    <property type="protein sequence ID" value="MPW26122.1"/>
    <property type="molecule type" value="Genomic_DNA"/>
</dbReference>
<reference evidence="1 2" key="1">
    <citation type="submission" date="2019-10" db="EMBL/GenBank/DDBJ databases">
        <title>Alkalibaculum tamaniensis sp.nov., a new alkaliphilic acetogen, isolated on methoxylated aromatics from a mud volcano.</title>
        <authorList>
            <person name="Khomyakova M.A."/>
            <person name="Merkel A.Y."/>
            <person name="Bonch-Osmolovskaya E.A."/>
            <person name="Slobodkin A.I."/>
        </authorList>
    </citation>
    <scope>NUCLEOTIDE SEQUENCE [LARGE SCALE GENOMIC DNA]</scope>
    <source>
        <strain evidence="1 2">M08DMB</strain>
    </source>
</reference>
<evidence type="ECO:0000313" key="2">
    <source>
        <dbReference type="Proteomes" id="UP000440004"/>
    </source>
</evidence>
<dbReference type="AlphaFoldDB" id="A0A6A7K9Q6"/>
<sequence length="81" mass="9486">MLEKNHEYIRYVLPKGRSFNELKQKDATLLMNYINSEARDSLNGHTPFELSQLLLDKELHKQLHLKAIKPDDVTLMPALLR</sequence>
<protein>
    <submittedName>
        <fullName evidence="1">Uncharacterized protein</fullName>
    </submittedName>
</protein>
<comment type="caution">
    <text evidence="1">The sequence shown here is derived from an EMBL/GenBank/DDBJ whole genome shotgun (WGS) entry which is preliminary data.</text>
</comment>
<keyword evidence="2" id="KW-1185">Reference proteome</keyword>